<sequence>MARELDARARCQVLAVTRDFLFSHIFPLPVAVPAKIALLVLTAALVRCIHSKYLGYYCQVLANYWIIPRKQCIAGLTSDAESKTRPQRL</sequence>
<proteinExistence type="predicted"/>
<organism evidence="2 3">
    <name type="scientific">Rhynchosporium agropyri</name>
    <dbReference type="NCBI Taxonomy" id="914238"/>
    <lineage>
        <taxon>Eukaryota</taxon>
        <taxon>Fungi</taxon>
        <taxon>Dikarya</taxon>
        <taxon>Ascomycota</taxon>
        <taxon>Pezizomycotina</taxon>
        <taxon>Leotiomycetes</taxon>
        <taxon>Helotiales</taxon>
        <taxon>Ploettnerulaceae</taxon>
        <taxon>Rhynchosporium</taxon>
    </lineage>
</organism>
<evidence type="ECO:0000313" key="2">
    <source>
        <dbReference type="EMBL" id="CZT06193.1"/>
    </source>
</evidence>
<dbReference type="AlphaFoldDB" id="A0A1E1L6Z0"/>
<protein>
    <submittedName>
        <fullName evidence="2">Uncharacterized protein</fullName>
    </submittedName>
</protein>
<keyword evidence="3" id="KW-1185">Reference proteome</keyword>
<evidence type="ECO:0000313" key="3">
    <source>
        <dbReference type="Proteomes" id="UP000178912"/>
    </source>
</evidence>
<keyword evidence="1" id="KW-0812">Transmembrane</keyword>
<dbReference type="Proteomes" id="UP000178912">
    <property type="component" value="Unassembled WGS sequence"/>
</dbReference>
<keyword evidence="1" id="KW-0472">Membrane</keyword>
<feature type="transmembrane region" description="Helical" evidence="1">
    <location>
        <begin position="25"/>
        <end position="46"/>
    </location>
</feature>
<dbReference type="EMBL" id="FJUX01000083">
    <property type="protein sequence ID" value="CZT06193.1"/>
    <property type="molecule type" value="Genomic_DNA"/>
</dbReference>
<keyword evidence="1" id="KW-1133">Transmembrane helix</keyword>
<gene>
    <name evidence="2" type="ORF">RAG0_12010</name>
</gene>
<name>A0A1E1L6Z0_9HELO</name>
<accession>A0A1E1L6Z0</accession>
<reference evidence="3" key="1">
    <citation type="submission" date="2016-03" db="EMBL/GenBank/DDBJ databases">
        <authorList>
            <person name="Guldener U."/>
        </authorList>
    </citation>
    <scope>NUCLEOTIDE SEQUENCE [LARGE SCALE GENOMIC DNA]</scope>
    <source>
        <strain evidence="3">04CH-RAC-A.6.1</strain>
    </source>
</reference>
<evidence type="ECO:0000256" key="1">
    <source>
        <dbReference type="SAM" id="Phobius"/>
    </source>
</evidence>